<accession>A0A0P9D7W9</accession>
<keyword evidence="2" id="KW-1185">Reference proteome</keyword>
<gene>
    <name evidence="1" type="ORF">SE17_21400</name>
</gene>
<evidence type="ECO:0008006" key="3">
    <source>
        <dbReference type="Google" id="ProtNLM"/>
    </source>
</evidence>
<evidence type="ECO:0000313" key="1">
    <source>
        <dbReference type="EMBL" id="KPV51401.1"/>
    </source>
</evidence>
<dbReference type="AlphaFoldDB" id="A0A0P9D7W9"/>
<evidence type="ECO:0000313" key="2">
    <source>
        <dbReference type="Proteomes" id="UP000050509"/>
    </source>
</evidence>
<proteinExistence type="predicted"/>
<sequence>MTFPAFVHSVNRNMADGEWPVEGQGWNECGCTAASNAGNLVAHAMRYRKDDFVREAGMFFQPQWGGTPSPVTSWLLQRHGFGTHFGNLQQTDYEAVIRDLIDRGIPVIVELGVVKLGSVAGGVPISGQHSVVVVGYSEPFHDAKGQAHEEYYIVDAQWPALGQFSLKSNNWDFNNDGVEEVFPGNRTLSRQELNAAYPMRTYFPVFPTQSDHDAWYSRYIRVEGGPPLFGWLTGRLLSGSRDIWLGSGGPAI</sequence>
<dbReference type="EMBL" id="LJCR01000928">
    <property type="protein sequence ID" value="KPV51401.1"/>
    <property type="molecule type" value="Genomic_DNA"/>
</dbReference>
<dbReference type="Proteomes" id="UP000050509">
    <property type="component" value="Unassembled WGS sequence"/>
</dbReference>
<protein>
    <recommendedName>
        <fullName evidence="3">Peptidase C39-like domain-containing protein</fullName>
    </recommendedName>
</protein>
<organism evidence="1 2">
    <name type="scientific">Kouleothrix aurantiaca</name>
    <dbReference type="NCBI Taxonomy" id="186479"/>
    <lineage>
        <taxon>Bacteria</taxon>
        <taxon>Bacillati</taxon>
        <taxon>Chloroflexota</taxon>
        <taxon>Chloroflexia</taxon>
        <taxon>Chloroflexales</taxon>
        <taxon>Roseiflexineae</taxon>
        <taxon>Roseiflexaceae</taxon>
        <taxon>Kouleothrix</taxon>
    </lineage>
</organism>
<name>A0A0P9D7W9_9CHLR</name>
<comment type="caution">
    <text evidence="1">The sequence shown here is derived from an EMBL/GenBank/DDBJ whole genome shotgun (WGS) entry which is preliminary data.</text>
</comment>
<reference evidence="1 2" key="1">
    <citation type="submission" date="2015-09" db="EMBL/GenBank/DDBJ databases">
        <title>Draft genome sequence of Kouleothrix aurantiaca JCM 19913.</title>
        <authorList>
            <person name="Hemp J."/>
        </authorList>
    </citation>
    <scope>NUCLEOTIDE SEQUENCE [LARGE SCALE GENOMIC DNA]</scope>
    <source>
        <strain evidence="1 2">COM-B</strain>
    </source>
</reference>